<evidence type="ECO:0000256" key="4">
    <source>
        <dbReference type="ARBA" id="ARBA00022759"/>
    </source>
</evidence>
<keyword evidence="2" id="KW-0548">Nucleotidyltransferase</keyword>
<dbReference type="CDD" id="cd09274">
    <property type="entry name" value="RNase_HI_RT_Ty3"/>
    <property type="match status" value="1"/>
</dbReference>
<evidence type="ECO:0000256" key="3">
    <source>
        <dbReference type="ARBA" id="ARBA00022722"/>
    </source>
</evidence>
<dbReference type="InterPro" id="IPR043502">
    <property type="entry name" value="DNA/RNA_pol_sf"/>
</dbReference>
<accession>A0ABY9BU50</accession>
<dbReference type="EMBL" id="CP126651">
    <property type="protein sequence ID" value="WJZ86418.1"/>
    <property type="molecule type" value="Genomic_DNA"/>
</dbReference>
<gene>
    <name evidence="8" type="ORF">VitviT2T_005875</name>
</gene>
<evidence type="ECO:0000259" key="7">
    <source>
        <dbReference type="Pfam" id="PF17917"/>
    </source>
</evidence>
<sequence>MTTTPMLAMPNFNDSFIVETDALGDEIGAVLTQQGRSIVFMSRVLGINKQTWSIYAKEMLAIVEAIRTWRPYLLGMRFVIQTDHRSLKYFLDQRVAVPEQQKWVAKLLGYDYEILYRPRLENSVTDALSRRPDNPLLNPLFVSQVTLWDDMRKTTKNDPYMQ</sequence>
<evidence type="ECO:0000313" key="9">
    <source>
        <dbReference type="Proteomes" id="UP001227230"/>
    </source>
</evidence>
<keyword evidence="4" id="KW-0255">Endonuclease</keyword>
<evidence type="ECO:0000313" key="8">
    <source>
        <dbReference type="EMBL" id="WJZ86418.1"/>
    </source>
</evidence>
<keyword evidence="5" id="KW-0378">Hydrolase</keyword>
<evidence type="ECO:0000256" key="2">
    <source>
        <dbReference type="ARBA" id="ARBA00022695"/>
    </source>
</evidence>
<keyword evidence="6" id="KW-0695">RNA-directed DNA polymerase</keyword>
<evidence type="ECO:0000256" key="6">
    <source>
        <dbReference type="ARBA" id="ARBA00022918"/>
    </source>
</evidence>
<keyword evidence="9" id="KW-1185">Reference proteome</keyword>
<dbReference type="InterPro" id="IPR041373">
    <property type="entry name" value="RT_RNaseH"/>
</dbReference>
<feature type="domain" description="Reverse transcriptase RNase H-like" evidence="7">
    <location>
        <begin position="11"/>
        <end position="110"/>
    </location>
</feature>
<protein>
    <recommendedName>
        <fullName evidence="7">Reverse transcriptase RNase H-like domain-containing protein</fullName>
    </recommendedName>
</protein>
<dbReference type="Proteomes" id="UP001227230">
    <property type="component" value="Chromosome 4"/>
</dbReference>
<dbReference type="Pfam" id="PF17917">
    <property type="entry name" value="RT_RNaseH"/>
    <property type="match status" value="1"/>
</dbReference>
<keyword evidence="3" id="KW-0540">Nuclease</keyword>
<keyword evidence="1" id="KW-0808">Transferase</keyword>
<reference evidence="8 9" key="1">
    <citation type="journal article" date="2023" name="Hortic Res">
        <title>The complete reference genome for grapevine (Vitis vinifera L.) genetics and breeding.</title>
        <authorList>
            <person name="Shi X."/>
            <person name="Cao S."/>
            <person name="Wang X."/>
            <person name="Huang S."/>
            <person name="Wang Y."/>
            <person name="Liu Z."/>
            <person name="Liu W."/>
            <person name="Leng X."/>
            <person name="Peng Y."/>
            <person name="Wang N."/>
            <person name="Wang Y."/>
            <person name="Ma Z."/>
            <person name="Xu X."/>
            <person name="Zhang F."/>
            <person name="Xue H."/>
            <person name="Zhong H."/>
            <person name="Wang Y."/>
            <person name="Zhang K."/>
            <person name="Velt A."/>
            <person name="Avia K."/>
            <person name="Holtgrawe D."/>
            <person name="Grimplet J."/>
            <person name="Matus J.T."/>
            <person name="Ware D."/>
            <person name="Wu X."/>
            <person name="Wang H."/>
            <person name="Liu C."/>
            <person name="Fang Y."/>
            <person name="Rustenholz C."/>
            <person name="Cheng Z."/>
            <person name="Xiao H."/>
            <person name="Zhou Y."/>
        </authorList>
    </citation>
    <scope>NUCLEOTIDE SEQUENCE [LARGE SCALE GENOMIC DNA]</scope>
    <source>
        <strain evidence="9">cv. Pinot noir / PN40024</strain>
        <tissue evidence="8">Leaf</tissue>
    </source>
</reference>
<dbReference type="PANTHER" id="PTHR37984">
    <property type="entry name" value="PROTEIN CBG26694"/>
    <property type="match status" value="1"/>
</dbReference>
<evidence type="ECO:0000256" key="5">
    <source>
        <dbReference type="ARBA" id="ARBA00022801"/>
    </source>
</evidence>
<organism evidence="8 9">
    <name type="scientific">Vitis vinifera</name>
    <name type="common">Grape</name>
    <dbReference type="NCBI Taxonomy" id="29760"/>
    <lineage>
        <taxon>Eukaryota</taxon>
        <taxon>Viridiplantae</taxon>
        <taxon>Streptophyta</taxon>
        <taxon>Embryophyta</taxon>
        <taxon>Tracheophyta</taxon>
        <taxon>Spermatophyta</taxon>
        <taxon>Magnoliopsida</taxon>
        <taxon>eudicotyledons</taxon>
        <taxon>Gunneridae</taxon>
        <taxon>Pentapetalae</taxon>
        <taxon>rosids</taxon>
        <taxon>Vitales</taxon>
        <taxon>Vitaceae</taxon>
        <taxon>Viteae</taxon>
        <taxon>Vitis</taxon>
    </lineage>
</organism>
<dbReference type="InterPro" id="IPR050951">
    <property type="entry name" value="Retrovirus_Pol_polyprotein"/>
</dbReference>
<evidence type="ECO:0000256" key="1">
    <source>
        <dbReference type="ARBA" id="ARBA00022679"/>
    </source>
</evidence>
<proteinExistence type="predicted"/>
<name>A0ABY9BU50_VITVI</name>
<dbReference type="SUPFAM" id="SSF56672">
    <property type="entry name" value="DNA/RNA polymerases"/>
    <property type="match status" value="1"/>
</dbReference>
<dbReference type="PANTHER" id="PTHR37984:SF5">
    <property type="entry name" value="PROTEIN NYNRIN-LIKE"/>
    <property type="match status" value="1"/>
</dbReference>